<reference evidence="1 2" key="1">
    <citation type="submission" date="2020-08" db="EMBL/GenBank/DDBJ databases">
        <title>Bridging the membrane lipid divide: bacteria of the FCB group superphylum have the potential to synthesize archaeal ether lipids.</title>
        <authorList>
            <person name="Villanueva L."/>
            <person name="Von Meijenfeldt F.A.B."/>
            <person name="Westbye A.B."/>
            <person name="Yadav S."/>
            <person name="Hopmans E.C."/>
            <person name="Dutilh B.E."/>
            <person name="Sinninghe Damste J.S."/>
        </authorList>
    </citation>
    <scope>NUCLEOTIDE SEQUENCE [LARGE SCALE GENOMIC DNA]</scope>
    <source>
        <strain evidence="1">NIOZ-UU36</strain>
    </source>
</reference>
<comment type="caution">
    <text evidence="1">The sequence shown here is derived from an EMBL/GenBank/DDBJ whole genome shotgun (WGS) entry which is preliminary data.</text>
</comment>
<protein>
    <submittedName>
        <fullName evidence="1">Amidinotransferase</fullName>
    </submittedName>
</protein>
<accession>A0A8J6NK50</accession>
<dbReference type="PANTHER" id="PTHR47271:SF2">
    <property type="entry name" value="ARGININE DEIMINASE"/>
    <property type="match status" value="1"/>
</dbReference>
<dbReference type="GO" id="GO:0019546">
    <property type="term" value="P:L-arginine deiminase pathway"/>
    <property type="evidence" value="ECO:0007669"/>
    <property type="project" value="TreeGrafter"/>
</dbReference>
<evidence type="ECO:0000313" key="1">
    <source>
        <dbReference type="EMBL" id="MBC8334336.1"/>
    </source>
</evidence>
<dbReference type="AlphaFoldDB" id="A0A8J6NK50"/>
<dbReference type="PANTHER" id="PTHR47271">
    <property type="entry name" value="ARGININE DEIMINASE"/>
    <property type="match status" value="1"/>
</dbReference>
<dbReference type="EMBL" id="JACNJN010000060">
    <property type="protein sequence ID" value="MBC8334336.1"/>
    <property type="molecule type" value="Genomic_DNA"/>
</dbReference>
<sequence>MTNNKDLFDTAAYGGAGWSPRIAHLSDELGVLWGNCGISDEWSRLKAVLLHRPGPELTASADPNAIQMLASVDLAKAQTQHDALAQAYRDAGVTVHYVEPDGMPTPNQIFIADLVFMTPEGAILARPASTVRAGEERWVARRLAELGIPIIRSVRGTGTFEGADAAWIDSQSVMIGRGLRTNDEGAAQVSNTLIEMGVKIIQVDMPVGTMHLMGMLRIVDHDLAIAWPKRFVHRGVDHLKENGFRVTYIPDEEEAIQGAALNFVTLGPRKILMVAGNPKTQAFYEGLGIACTAVEVDELVKAAGAIGCLSGVLERD</sequence>
<dbReference type="GO" id="GO:0016990">
    <property type="term" value="F:arginine deiminase activity"/>
    <property type="evidence" value="ECO:0007669"/>
    <property type="project" value="TreeGrafter"/>
</dbReference>
<dbReference type="Proteomes" id="UP000614469">
    <property type="component" value="Unassembled WGS sequence"/>
</dbReference>
<organism evidence="1 2">
    <name type="scientific">Candidatus Desulfolinea nitratireducens</name>
    <dbReference type="NCBI Taxonomy" id="2841698"/>
    <lineage>
        <taxon>Bacteria</taxon>
        <taxon>Bacillati</taxon>
        <taxon>Chloroflexota</taxon>
        <taxon>Anaerolineae</taxon>
        <taxon>Anaerolineales</taxon>
        <taxon>Anaerolineales incertae sedis</taxon>
        <taxon>Candidatus Desulfolinea</taxon>
    </lineage>
</organism>
<proteinExistence type="predicted"/>
<dbReference type="Pfam" id="PF19420">
    <property type="entry name" value="DDAH_eukar"/>
    <property type="match status" value="1"/>
</dbReference>
<name>A0A8J6NK50_9CHLR</name>
<gene>
    <name evidence="1" type="ORF">H8E29_03645</name>
</gene>
<dbReference type="Gene3D" id="3.75.10.10">
    <property type="entry name" value="L-arginine/glycine Amidinotransferase, Chain A"/>
    <property type="match status" value="1"/>
</dbReference>
<evidence type="ECO:0000313" key="2">
    <source>
        <dbReference type="Proteomes" id="UP000614469"/>
    </source>
</evidence>
<dbReference type="SUPFAM" id="SSF55909">
    <property type="entry name" value="Pentein"/>
    <property type="match status" value="1"/>
</dbReference>